<dbReference type="Pfam" id="PF02565">
    <property type="entry name" value="RecO_C"/>
    <property type="match status" value="1"/>
</dbReference>
<comment type="caution">
    <text evidence="10">The sequence shown here is derived from an EMBL/GenBank/DDBJ whole genome shotgun (WGS) entry which is preliminary data.</text>
</comment>
<evidence type="ECO:0000256" key="3">
    <source>
        <dbReference type="ARBA" id="ARBA00022763"/>
    </source>
</evidence>
<feature type="region of interest" description="Disordered" evidence="8">
    <location>
        <begin position="255"/>
        <end position="275"/>
    </location>
</feature>
<keyword evidence="4 7" id="KW-0233">DNA recombination</keyword>
<dbReference type="Gene3D" id="1.20.1440.120">
    <property type="entry name" value="Recombination protein O, C-terminal domain"/>
    <property type="match status" value="1"/>
</dbReference>
<evidence type="ECO:0000256" key="1">
    <source>
        <dbReference type="ARBA" id="ARBA00007452"/>
    </source>
</evidence>
<proteinExistence type="inferred from homology"/>
<evidence type="ECO:0000256" key="7">
    <source>
        <dbReference type="HAMAP-Rule" id="MF_00201"/>
    </source>
</evidence>
<evidence type="ECO:0000256" key="2">
    <source>
        <dbReference type="ARBA" id="ARBA00021310"/>
    </source>
</evidence>
<dbReference type="GO" id="GO:0006310">
    <property type="term" value="P:DNA recombination"/>
    <property type="evidence" value="ECO:0007669"/>
    <property type="project" value="UniProtKB-UniRule"/>
</dbReference>
<comment type="function">
    <text evidence="7">Involved in DNA repair and RecF pathway recombination.</text>
</comment>
<comment type="similarity">
    <text evidence="1 7">Belongs to the RecO family.</text>
</comment>
<dbReference type="EMBL" id="MFIV01000051">
    <property type="protein sequence ID" value="OGF98989.1"/>
    <property type="molecule type" value="Genomic_DNA"/>
</dbReference>
<dbReference type="NCBIfam" id="TIGR00613">
    <property type="entry name" value="reco"/>
    <property type="match status" value="1"/>
</dbReference>
<dbReference type="GO" id="GO:0006302">
    <property type="term" value="P:double-strand break repair"/>
    <property type="evidence" value="ECO:0007669"/>
    <property type="project" value="TreeGrafter"/>
</dbReference>
<reference evidence="10 11" key="1">
    <citation type="journal article" date="2016" name="Nat. Commun.">
        <title>Thousands of microbial genomes shed light on interconnected biogeochemical processes in an aquifer system.</title>
        <authorList>
            <person name="Anantharaman K."/>
            <person name="Brown C.T."/>
            <person name="Hug L.A."/>
            <person name="Sharon I."/>
            <person name="Castelle C.J."/>
            <person name="Probst A.J."/>
            <person name="Thomas B.C."/>
            <person name="Singh A."/>
            <person name="Wilkins M.J."/>
            <person name="Karaoz U."/>
            <person name="Brodie E.L."/>
            <person name="Williams K.H."/>
            <person name="Hubbard S.S."/>
            <person name="Banfield J.F."/>
        </authorList>
    </citation>
    <scope>NUCLEOTIDE SEQUENCE [LARGE SCALE GENOMIC DNA]</scope>
</reference>
<dbReference type="InterPro" id="IPR037278">
    <property type="entry name" value="ARFGAP/RecO"/>
</dbReference>
<keyword evidence="3 7" id="KW-0227">DNA damage</keyword>
<dbReference type="Proteomes" id="UP000176992">
    <property type="component" value="Unassembled WGS sequence"/>
</dbReference>
<organism evidence="10 11">
    <name type="scientific">Candidatus Glassbacteria bacterium GWA2_58_10</name>
    <dbReference type="NCBI Taxonomy" id="1817865"/>
    <lineage>
        <taxon>Bacteria</taxon>
        <taxon>Candidatus Glassiibacteriota</taxon>
    </lineage>
</organism>
<evidence type="ECO:0000256" key="4">
    <source>
        <dbReference type="ARBA" id="ARBA00023172"/>
    </source>
</evidence>
<dbReference type="SUPFAM" id="SSF57863">
    <property type="entry name" value="ArfGap/RecO-like zinc finger"/>
    <property type="match status" value="1"/>
</dbReference>
<gene>
    <name evidence="7" type="primary">recO</name>
    <name evidence="10" type="ORF">A2Z86_08680</name>
</gene>
<evidence type="ECO:0000313" key="11">
    <source>
        <dbReference type="Proteomes" id="UP000176992"/>
    </source>
</evidence>
<dbReference type="PANTHER" id="PTHR33991">
    <property type="entry name" value="DNA REPAIR PROTEIN RECO"/>
    <property type="match status" value="1"/>
</dbReference>
<dbReference type="GO" id="GO:0043590">
    <property type="term" value="C:bacterial nucleoid"/>
    <property type="evidence" value="ECO:0007669"/>
    <property type="project" value="TreeGrafter"/>
</dbReference>
<dbReference type="InterPro" id="IPR042242">
    <property type="entry name" value="RecO_C"/>
</dbReference>
<name>A0A1F5YFR7_9BACT</name>
<keyword evidence="5 7" id="KW-0234">DNA repair</keyword>
<evidence type="ECO:0000259" key="9">
    <source>
        <dbReference type="Pfam" id="PF11967"/>
    </source>
</evidence>
<feature type="domain" description="DNA replication/recombination mediator RecO N-terminal" evidence="9">
    <location>
        <begin position="1"/>
        <end position="78"/>
    </location>
</feature>
<dbReference type="InterPro" id="IPR022572">
    <property type="entry name" value="DNA_rep/recomb_RecO_N"/>
</dbReference>
<accession>A0A1F5YFR7</accession>
<sequence>MDPVRQQAIVIGGVNYSDSSRVVWMLTPDYGRQSFLVKGARRQKSKYLGSLETFNLVRVSYRRRERSSLYTLGEVDVENHFGGIRRSLDAFWAASQATELIKLISHEEQEGAALFELLSGFLSLTDRKSGDRAFLASLLAAFRWRLTSLIGLEPQLVECVRCEKKLTRAEKYRFLLIRGGVCCAECGGSPEPADLAEEHAGLVSYEALRFIYRSIRRFPADPEDLPQLSGSLLGEIEELARRYLAYHLDEKPREGKILPRTAPTGSLNWKPGNDN</sequence>
<evidence type="ECO:0000256" key="6">
    <source>
        <dbReference type="ARBA" id="ARBA00033409"/>
    </source>
</evidence>
<dbReference type="HAMAP" id="MF_00201">
    <property type="entry name" value="RecO"/>
    <property type="match status" value="1"/>
</dbReference>
<dbReference type="AlphaFoldDB" id="A0A1F5YFR7"/>
<dbReference type="InterPro" id="IPR003717">
    <property type="entry name" value="RecO"/>
</dbReference>
<dbReference type="InterPro" id="IPR012340">
    <property type="entry name" value="NA-bd_OB-fold"/>
</dbReference>
<protein>
    <recommendedName>
        <fullName evidence="2 7">DNA repair protein RecO</fullName>
    </recommendedName>
    <alternativeName>
        <fullName evidence="6 7">Recombination protein O</fullName>
    </alternativeName>
</protein>
<dbReference type="SUPFAM" id="SSF50249">
    <property type="entry name" value="Nucleic acid-binding proteins"/>
    <property type="match status" value="1"/>
</dbReference>
<dbReference type="PANTHER" id="PTHR33991:SF1">
    <property type="entry name" value="DNA REPAIR PROTEIN RECO"/>
    <property type="match status" value="1"/>
</dbReference>
<dbReference type="Gene3D" id="2.40.50.140">
    <property type="entry name" value="Nucleic acid-binding proteins"/>
    <property type="match status" value="1"/>
</dbReference>
<evidence type="ECO:0000313" key="10">
    <source>
        <dbReference type="EMBL" id="OGF98989.1"/>
    </source>
</evidence>
<dbReference type="Pfam" id="PF11967">
    <property type="entry name" value="RecO_N"/>
    <property type="match status" value="1"/>
</dbReference>
<evidence type="ECO:0000256" key="8">
    <source>
        <dbReference type="SAM" id="MobiDB-lite"/>
    </source>
</evidence>
<evidence type="ECO:0000256" key="5">
    <source>
        <dbReference type="ARBA" id="ARBA00023204"/>
    </source>
</evidence>